<keyword evidence="8" id="KW-1185">Reference proteome</keyword>
<feature type="domain" description="Putative nitroreductase TM1586" evidence="6">
    <location>
        <begin position="6"/>
        <end position="254"/>
    </location>
</feature>
<dbReference type="OrthoDB" id="9814075at2"/>
<evidence type="ECO:0000313" key="8">
    <source>
        <dbReference type="Proteomes" id="UP000294902"/>
    </source>
</evidence>
<dbReference type="InterPro" id="IPR029478">
    <property type="entry name" value="TM1586_NiRdase"/>
</dbReference>
<comment type="caution">
    <text evidence="7">The sequence shown here is derived from an EMBL/GenBank/DDBJ whole genome shotgun (WGS) entry which is preliminary data.</text>
</comment>
<keyword evidence="4" id="KW-0288">FMN</keyword>
<dbReference type="GO" id="GO:0016491">
    <property type="term" value="F:oxidoreductase activity"/>
    <property type="evidence" value="ECO:0007669"/>
    <property type="project" value="UniProtKB-KW"/>
</dbReference>
<gene>
    <name evidence="7" type="ORF">EDC18_10317</name>
</gene>
<keyword evidence="5" id="KW-0560">Oxidoreductase</keyword>
<protein>
    <submittedName>
        <fullName evidence="7">Putative nitroreductase</fullName>
    </submittedName>
</protein>
<dbReference type="EMBL" id="SMAL01000003">
    <property type="protein sequence ID" value="TCT15313.1"/>
    <property type="molecule type" value="Genomic_DNA"/>
</dbReference>
<dbReference type="Gene3D" id="3.40.109.10">
    <property type="entry name" value="NADH Oxidase"/>
    <property type="match status" value="1"/>
</dbReference>
<evidence type="ECO:0000313" key="7">
    <source>
        <dbReference type="EMBL" id="TCT15313.1"/>
    </source>
</evidence>
<dbReference type="SUPFAM" id="SSF55469">
    <property type="entry name" value="FMN-dependent nitroreductase-like"/>
    <property type="match status" value="2"/>
</dbReference>
<dbReference type="PANTHER" id="PTHR43673:SF2">
    <property type="entry name" value="NITROREDUCTASE"/>
    <property type="match status" value="1"/>
</dbReference>
<keyword evidence="3" id="KW-0285">Flavoprotein</keyword>
<accession>A0A4R3MM02</accession>
<evidence type="ECO:0000256" key="4">
    <source>
        <dbReference type="ARBA" id="ARBA00022643"/>
    </source>
</evidence>
<reference evidence="7 8" key="1">
    <citation type="submission" date="2019-03" db="EMBL/GenBank/DDBJ databases">
        <title>Genomic Encyclopedia of Type Strains, Phase IV (KMG-IV): sequencing the most valuable type-strain genomes for metagenomic binning, comparative biology and taxonomic classification.</title>
        <authorList>
            <person name="Goeker M."/>
        </authorList>
    </citation>
    <scope>NUCLEOTIDE SEQUENCE [LARGE SCALE GENOMIC DNA]</scope>
    <source>
        <strain evidence="7 8">DSM 24629</strain>
    </source>
</reference>
<comment type="cofactor">
    <cofactor evidence="1">
        <name>FMN</name>
        <dbReference type="ChEBI" id="CHEBI:58210"/>
    </cofactor>
</comment>
<dbReference type="InterPro" id="IPR000415">
    <property type="entry name" value="Nitroreductase-like"/>
</dbReference>
<dbReference type="Gene3D" id="3.40.109.30">
    <property type="entry name" value="putative nitroreductase (tm1586), domain 2"/>
    <property type="match status" value="1"/>
</dbReference>
<comment type="similarity">
    <text evidence="2">Belongs to the nitroreductase family.</text>
</comment>
<organism evidence="7 8">
    <name type="scientific">Natranaerovirga pectinivora</name>
    <dbReference type="NCBI Taxonomy" id="682400"/>
    <lineage>
        <taxon>Bacteria</taxon>
        <taxon>Bacillati</taxon>
        <taxon>Bacillota</taxon>
        <taxon>Clostridia</taxon>
        <taxon>Lachnospirales</taxon>
        <taxon>Natranaerovirgaceae</taxon>
        <taxon>Natranaerovirga</taxon>
    </lineage>
</organism>
<sequence length="289" mass="34081">MQVKSIIETIKRRKSIRTYENKLLNTKDLDLINSYIKEEANLISPLGKKIRFQLVPVSKNQTEKGKKIGTYGFIKNPQAYIVGSINKNEGSIVDFGYVFEKFILYLTEMNIGTCWLGGTFNRNNFEEEINIEYNEIIPCITPIGYESENQRFLDKTIRHMAKSDKRKPWSELFFYNTFNNELKEEEANIYKMPLEMVRLSPSASNKQPYRIIVSKDYEEVHFFLERTPKYPGNNLGFEMQKIDIGIAMCHFELSCNELGLRGEWEKKEINIDMPNKYYEYIMSWKKTIN</sequence>
<dbReference type="PANTHER" id="PTHR43673">
    <property type="entry name" value="NAD(P)H NITROREDUCTASE YDGI-RELATED"/>
    <property type="match status" value="1"/>
</dbReference>
<dbReference type="Pfam" id="PF14512">
    <property type="entry name" value="TM1586_NiRdase"/>
    <property type="match status" value="1"/>
</dbReference>
<evidence type="ECO:0000256" key="1">
    <source>
        <dbReference type="ARBA" id="ARBA00001917"/>
    </source>
</evidence>
<dbReference type="Proteomes" id="UP000294902">
    <property type="component" value="Unassembled WGS sequence"/>
</dbReference>
<evidence type="ECO:0000256" key="5">
    <source>
        <dbReference type="ARBA" id="ARBA00023002"/>
    </source>
</evidence>
<evidence type="ECO:0000259" key="6">
    <source>
        <dbReference type="Pfam" id="PF14512"/>
    </source>
</evidence>
<proteinExistence type="inferred from homology"/>
<evidence type="ECO:0000256" key="3">
    <source>
        <dbReference type="ARBA" id="ARBA00022630"/>
    </source>
</evidence>
<dbReference type="AlphaFoldDB" id="A0A4R3MM02"/>
<name>A0A4R3MM02_9FIRM</name>
<evidence type="ECO:0000256" key="2">
    <source>
        <dbReference type="ARBA" id="ARBA00007118"/>
    </source>
</evidence>
<dbReference type="RefSeq" id="WP_132250902.1">
    <property type="nucleotide sequence ID" value="NZ_SMAL01000003.1"/>
</dbReference>